<gene>
    <name evidence="5" type="ORF">M9Y10_026089</name>
</gene>
<dbReference type="PROSITE" id="PS50222">
    <property type="entry name" value="EF_HAND_2"/>
    <property type="match status" value="2"/>
</dbReference>
<name>A0ABR2H8F2_9EUKA</name>
<dbReference type="EMBL" id="JAPFFF010000038">
    <property type="protein sequence ID" value="KAK8842498.1"/>
    <property type="molecule type" value="Genomic_DNA"/>
</dbReference>
<dbReference type="SUPFAM" id="SSF47473">
    <property type="entry name" value="EF-hand"/>
    <property type="match status" value="1"/>
</dbReference>
<evidence type="ECO:0000256" key="1">
    <source>
        <dbReference type="ARBA" id="ARBA00022723"/>
    </source>
</evidence>
<dbReference type="InterPro" id="IPR018247">
    <property type="entry name" value="EF_Hand_1_Ca_BS"/>
</dbReference>
<dbReference type="InterPro" id="IPR035892">
    <property type="entry name" value="C2_domain_sf"/>
</dbReference>
<evidence type="ECO:0000313" key="5">
    <source>
        <dbReference type="EMBL" id="KAK8842498.1"/>
    </source>
</evidence>
<keyword evidence="6" id="KW-1185">Reference proteome</keyword>
<dbReference type="PROSITE" id="PS50004">
    <property type="entry name" value="C2"/>
    <property type="match status" value="1"/>
</dbReference>
<feature type="domain" description="EF-hand" evidence="4">
    <location>
        <begin position="153"/>
        <end position="188"/>
    </location>
</feature>
<dbReference type="PRINTS" id="PR00360">
    <property type="entry name" value="C2DOMAIN"/>
</dbReference>
<accession>A0ABR2H8F2</accession>
<sequence length="302" mass="35394">MILHVRAIEARDLPKMDVIGKVDAYLKFKLSSDLEHKQKTHVIKKNYNPVWNEEFHFKVDPSKNEVLHAELYDWDKVSANDLISTHDFEISSFQPGRVIEIWETFFPAPKVHKPGRVHLVFHLANEGDEPFVEKFVADRGATTDLLISPLTEDEMQEARQKFTIIDTNRNGVLEESELDSYFRQEKRELQCFSKLICEIYGTDGQVSVDQFFQFYKSLAADRNSDEFIGRHIFDYIDTDHSGTIEAKEFQKVVDLIKIPDGFKYETIDRVDVMNYEQFSDHFYTLLRMAWRGLIRPNSVPKF</sequence>
<reference evidence="5 6" key="1">
    <citation type="submission" date="2024-04" db="EMBL/GenBank/DDBJ databases">
        <title>Tritrichomonas musculus Genome.</title>
        <authorList>
            <person name="Alves-Ferreira E."/>
            <person name="Grigg M."/>
            <person name="Lorenzi H."/>
            <person name="Galac M."/>
        </authorList>
    </citation>
    <scope>NUCLEOTIDE SEQUENCE [LARGE SCALE GENOMIC DNA]</scope>
    <source>
        <strain evidence="5 6">EAF2021</strain>
    </source>
</reference>
<evidence type="ECO:0000259" key="4">
    <source>
        <dbReference type="PROSITE" id="PS50222"/>
    </source>
</evidence>
<organism evidence="5 6">
    <name type="scientific">Tritrichomonas musculus</name>
    <dbReference type="NCBI Taxonomy" id="1915356"/>
    <lineage>
        <taxon>Eukaryota</taxon>
        <taxon>Metamonada</taxon>
        <taxon>Parabasalia</taxon>
        <taxon>Tritrichomonadida</taxon>
        <taxon>Tritrichomonadidae</taxon>
        <taxon>Tritrichomonas</taxon>
    </lineage>
</organism>
<evidence type="ECO:0000259" key="3">
    <source>
        <dbReference type="PROSITE" id="PS50004"/>
    </source>
</evidence>
<keyword evidence="1" id="KW-0479">Metal-binding</keyword>
<feature type="domain" description="EF-hand" evidence="4">
    <location>
        <begin position="224"/>
        <end position="259"/>
    </location>
</feature>
<dbReference type="InterPro" id="IPR002048">
    <property type="entry name" value="EF_hand_dom"/>
</dbReference>
<evidence type="ECO:0000256" key="2">
    <source>
        <dbReference type="ARBA" id="ARBA00022837"/>
    </source>
</evidence>
<dbReference type="SUPFAM" id="SSF49562">
    <property type="entry name" value="C2 domain (Calcium/lipid-binding domain, CaLB)"/>
    <property type="match status" value="1"/>
</dbReference>
<dbReference type="InterPro" id="IPR000008">
    <property type="entry name" value="C2_dom"/>
</dbReference>
<evidence type="ECO:0000313" key="6">
    <source>
        <dbReference type="Proteomes" id="UP001470230"/>
    </source>
</evidence>
<dbReference type="Proteomes" id="UP001470230">
    <property type="component" value="Unassembled WGS sequence"/>
</dbReference>
<protein>
    <recommendedName>
        <fullName evidence="7">C2 domain containing protein</fullName>
    </recommendedName>
</protein>
<dbReference type="Pfam" id="PF00168">
    <property type="entry name" value="C2"/>
    <property type="match status" value="1"/>
</dbReference>
<dbReference type="InterPro" id="IPR011992">
    <property type="entry name" value="EF-hand-dom_pair"/>
</dbReference>
<keyword evidence="2" id="KW-0106">Calcium</keyword>
<dbReference type="PANTHER" id="PTHR45911">
    <property type="entry name" value="C2 DOMAIN-CONTAINING PROTEIN"/>
    <property type="match status" value="1"/>
</dbReference>
<dbReference type="PROSITE" id="PS00018">
    <property type="entry name" value="EF_HAND_1"/>
    <property type="match status" value="2"/>
</dbReference>
<dbReference type="Pfam" id="PF13202">
    <property type="entry name" value="EF-hand_5"/>
    <property type="match status" value="1"/>
</dbReference>
<comment type="caution">
    <text evidence="5">The sequence shown here is derived from an EMBL/GenBank/DDBJ whole genome shotgun (WGS) entry which is preliminary data.</text>
</comment>
<dbReference type="Gene3D" id="2.60.40.150">
    <property type="entry name" value="C2 domain"/>
    <property type="match status" value="1"/>
</dbReference>
<proteinExistence type="predicted"/>
<feature type="domain" description="C2" evidence="3">
    <location>
        <begin position="1"/>
        <end position="103"/>
    </location>
</feature>
<dbReference type="SMART" id="SM00054">
    <property type="entry name" value="EFh"/>
    <property type="match status" value="2"/>
</dbReference>
<dbReference type="Gene3D" id="1.10.238.10">
    <property type="entry name" value="EF-hand"/>
    <property type="match status" value="1"/>
</dbReference>
<dbReference type="PANTHER" id="PTHR45911:SF4">
    <property type="entry name" value="MULTIPLE C2 AND TRANSMEMBRANE DOMAIN-CONTAINING PROTEIN"/>
    <property type="match status" value="1"/>
</dbReference>
<evidence type="ECO:0008006" key="7">
    <source>
        <dbReference type="Google" id="ProtNLM"/>
    </source>
</evidence>
<dbReference type="CDD" id="cd00030">
    <property type="entry name" value="C2"/>
    <property type="match status" value="1"/>
</dbReference>
<dbReference type="SMART" id="SM00239">
    <property type="entry name" value="C2"/>
    <property type="match status" value="1"/>
</dbReference>